<dbReference type="EMBL" id="BAND01000073">
    <property type="protein sequence ID" value="GAJ29671.1"/>
    <property type="molecule type" value="Genomic_DNA"/>
</dbReference>
<dbReference type="RefSeq" id="WP_052511995.1">
    <property type="nucleotide sequence ID" value="NZ_BAND01000073.1"/>
</dbReference>
<dbReference type="InterPro" id="IPR018754">
    <property type="entry name" value="RovC-like_DNA-bd"/>
</dbReference>
<proteinExistence type="predicted"/>
<dbReference type="Proteomes" id="UP000019760">
    <property type="component" value="Unassembled WGS sequence"/>
</dbReference>
<evidence type="ECO:0000256" key="1">
    <source>
        <dbReference type="SAM" id="MobiDB-lite"/>
    </source>
</evidence>
<protein>
    <recommendedName>
        <fullName evidence="2">T6SS Transcription factor RovC-like DNA binding domain-containing protein</fullName>
    </recommendedName>
</protein>
<keyword evidence="4" id="KW-1185">Reference proteome</keyword>
<name>A0A023D7D1_ACIMT</name>
<evidence type="ECO:0000313" key="3">
    <source>
        <dbReference type="EMBL" id="GAJ29671.1"/>
    </source>
</evidence>
<evidence type="ECO:0000259" key="2">
    <source>
        <dbReference type="Pfam" id="PF10074"/>
    </source>
</evidence>
<reference evidence="4" key="1">
    <citation type="journal article" date="2014" name="FEMS Microbiol. Lett.">
        <title>Draft Genomic DNA Sequence of the Facultatively Methylotrophic Bacterium Acidomonas methanolica type strain MB58.</title>
        <authorList>
            <person name="Higashiura N."/>
            <person name="Hadano H."/>
            <person name="Hirakawa H."/>
            <person name="Matsutani M."/>
            <person name="Takabe S."/>
            <person name="Matsushita K."/>
            <person name="Azuma Y."/>
        </authorList>
    </citation>
    <scope>NUCLEOTIDE SEQUENCE [LARGE SCALE GENOMIC DNA]</scope>
    <source>
        <strain evidence="4">MB58</strain>
    </source>
</reference>
<organism evidence="3 4">
    <name type="scientific">Acidomonas methanolica NBRC 104435</name>
    <dbReference type="NCBI Taxonomy" id="1231351"/>
    <lineage>
        <taxon>Bacteria</taxon>
        <taxon>Pseudomonadati</taxon>
        <taxon>Pseudomonadota</taxon>
        <taxon>Alphaproteobacteria</taxon>
        <taxon>Acetobacterales</taxon>
        <taxon>Acetobacteraceae</taxon>
        <taxon>Acidomonas</taxon>
    </lineage>
</organism>
<comment type="caution">
    <text evidence="3">The sequence shown here is derived from an EMBL/GenBank/DDBJ whole genome shotgun (WGS) entry which is preliminary data.</text>
</comment>
<dbReference type="Pfam" id="PF10074">
    <property type="entry name" value="RovC_DNA-bd"/>
    <property type="match status" value="1"/>
</dbReference>
<dbReference type="OrthoDB" id="7261891at2"/>
<feature type="compositionally biased region" description="Basic residues" evidence="1">
    <location>
        <begin position="1"/>
        <end position="11"/>
    </location>
</feature>
<feature type="domain" description="T6SS Transcription factor RovC-like DNA binding" evidence="2">
    <location>
        <begin position="116"/>
        <end position="216"/>
    </location>
</feature>
<gene>
    <name evidence="3" type="ORF">Amme_073_016</name>
</gene>
<reference evidence="3 4" key="2">
    <citation type="journal article" date="2014" name="FEMS Microbiol. Lett.">
        <title>Draft genomic DNA sequence of the facultatively methylotrophic bacterium Acidomonas methanolica type strain MB58.</title>
        <authorList>
            <person name="Higashiura N."/>
            <person name="Hadano H."/>
            <person name="Hirakawa H."/>
            <person name="Matsutani M."/>
            <person name="Takabe S."/>
            <person name="Matsushita K."/>
            <person name="Azuma Y."/>
        </authorList>
    </citation>
    <scope>NUCLEOTIDE SEQUENCE [LARGE SCALE GENOMIC DNA]</scope>
    <source>
        <strain evidence="3 4">MB58</strain>
    </source>
</reference>
<evidence type="ECO:0000313" key="4">
    <source>
        <dbReference type="Proteomes" id="UP000019760"/>
    </source>
</evidence>
<sequence length="224" mass="25729">MTNSARWRHFRPTTPDRRHSPAAGGRDFAADPDLPFGALAALWSRLILPTVLILKPLAPGQTLAPRRLDVHALSDARLIETPDGVYITCVCGGVTWQLWMERDWPRARHFAFDHAYDRFTPLRAHETFRFWRVLSGLSDPGPWHRMSRQSLDRHILALRVADARAAGMSERVIAERLFDQPVGRSVDWPDLSLRAQFRRLDQLGKRMIDGGYRDLMGYPLSRRI</sequence>
<feature type="region of interest" description="Disordered" evidence="1">
    <location>
        <begin position="1"/>
        <end position="24"/>
    </location>
</feature>
<dbReference type="AlphaFoldDB" id="A0A023D7D1"/>
<accession>A0A023D7D1</accession>